<sequence>MTMDMSKEIKKAQLSEAVSSKQVEIAAEQYDTLSDEEITKLAKCALQNYAKEYQGELSLLCRSENATFKVATADKQYALRIHRPNYHDKLSIESELAWLAALKLQGIVTPNPIENCAGERVQTLDVSEQEQRHAVLFDWIDGTMPTTDVDPKAYQALGAIMARLHMQSIQWHKPTGFKRLVWNHHNMVGQQGYWGAWSDVAGLSKSDIELIEQVLDIIARQLTYYGKAPDRYGLIHADLRLTNLLMHEEGTRVIDFDDCGLGWFMHDAAAAISFYEHHPLRDEWLKNWLLGYQSVRALTAHDLTILPVMIMQRRIQLLAWVGSHSDTEMAQSLGDDWIYETVRLCREFLDQELMALPQAV</sequence>
<feature type="domain" description="Aminoglycoside phosphotransferase" evidence="2">
    <location>
        <begin position="64"/>
        <end position="293"/>
    </location>
</feature>
<organism evidence="3 4">
    <name type="scientific">Vibrio porteresiae DSM 19223</name>
    <dbReference type="NCBI Taxonomy" id="1123496"/>
    <lineage>
        <taxon>Bacteria</taxon>
        <taxon>Pseudomonadati</taxon>
        <taxon>Pseudomonadota</taxon>
        <taxon>Gammaproteobacteria</taxon>
        <taxon>Vibrionales</taxon>
        <taxon>Vibrionaceae</taxon>
        <taxon>Vibrio</taxon>
    </lineage>
</organism>
<reference evidence="3 4" key="1">
    <citation type="submission" date="2023-11" db="EMBL/GenBank/DDBJ databases">
        <title>Plant-associative lifestyle of Vibrio porteresiae and its evolutionary dynamics.</title>
        <authorList>
            <person name="Rameshkumar N."/>
            <person name="Kirti K."/>
        </authorList>
    </citation>
    <scope>NUCLEOTIDE SEQUENCE [LARGE SCALE GENOMIC DNA]</scope>
    <source>
        <strain evidence="3 4">MSSRF30</strain>
    </source>
</reference>
<name>A0ABZ0QGX7_9VIBR</name>
<gene>
    <name evidence="3" type="ORF">R8Z52_22845</name>
</gene>
<dbReference type="Gene3D" id="3.90.1200.10">
    <property type="match status" value="1"/>
</dbReference>
<dbReference type="InterPro" id="IPR002575">
    <property type="entry name" value="Aminoglycoside_PTrfase"/>
</dbReference>
<dbReference type="EMBL" id="CP138204">
    <property type="protein sequence ID" value="WPC75761.1"/>
    <property type="molecule type" value="Genomic_DNA"/>
</dbReference>
<dbReference type="PANTHER" id="PTHR21064">
    <property type="entry name" value="AMINOGLYCOSIDE PHOSPHOTRANSFERASE DOMAIN-CONTAINING PROTEIN-RELATED"/>
    <property type="match status" value="1"/>
</dbReference>
<dbReference type="Gene3D" id="3.30.200.20">
    <property type="entry name" value="Phosphorylase Kinase, domain 1"/>
    <property type="match status" value="1"/>
</dbReference>
<dbReference type="Proteomes" id="UP001304071">
    <property type="component" value="Chromosome 2"/>
</dbReference>
<evidence type="ECO:0000313" key="3">
    <source>
        <dbReference type="EMBL" id="WPC75761.1"/>
    </source>
</evidence>
<dbReference type="InterPro" id="IPR011009">
    <property type="entry name" value="Kinase-like_dom_sf"/>
</dbReference>
<dbReference type="InterPro" id="IPR008266">
    <property type="entry name" value="Tyr_kinase_AS"/>
</dbReference>
<keyword evidence="4" id="KW-1185">Reference proteome</keyword>
<dbReference type="PANTHER" id="PTHR21064:SF6">
    <property type="entry name" value="AMINOGLYCOSIDE PHOSPHOTRANSFERASE DOMAIN-CONTAINING PROTEIN"/>
    <property type="match status" value="1"/>
</dbReference>
<dbReference type="Pfam" id="PF01636">
    <property type="entry name" value="APH"/>
    <property type="match status" value="1"/>
</dbReference>
<dbReference type="SUPFAM" id="SSF56112">
    <property type="entry name" value="Protein kinase-like (PK-like)"/>
    <property type="match status" value="1"/>
</dbReference>
<accession>A0ABZ0QGX7</accession>
<evidence type="ECO:0000313" key="4">
    <source>
        <dbReference type="Proteomes" id="UP001304071"/>
    </source>
</evidence>
<evidence type="ECO:0000256" key="1">
    <source>
        <dbReference type="ARBA" id="ARBA00038240"/>
    </source>
</evidence>
<dbReference type="InterPro" id="IPR050249">
    <property type="entry name" value="Pseudomonas-type_ThrB"/>
</dbReference>
<evidence type="ECO:0000259" key="2">
    <source>
        <dbReference type="Pfam" id="PF01636"/>
    </source>
</evidence>
<dbReference type="PROSITE" id="PS00109">
    <property type="entry name" value="PROTEIN_KINASE_TYR"/>
    <property type="match status" value="1"/>
</dbReference>
<protein>
    <submittedName>
        <fullName evidence="3">Phosphotransferase</fullName>
    </submittedName>
</protein>
<dbReference type="RefSeq" id="WP_261897737.1">
    <property type="nucleotide sequence ID" value="NZ_AP024896.1"/>
</dbReference>
<comment type="similarity">
    <text evidence="1">Belongs to the pseudomonas-type ThrB family.</text>
</comment>
<proteinExistence type="inferred from homology"/>